<dbReference type="InterPro" id="IPR035451">
    <property type="entry name" value="Ada-like_dom_sf"/>
</dbReference>
<reference evidence="3 4" key="1">
    <citation type="journal article" date="2016" name="Nat. Commun.">
        <title>Thousands of microbial genomes shed light on interconnected biogeochemical processes in an aquifer system.</title>
        <authorList>
            <person name="Anantharaman K."/>
            <person name="Brown C.T."/>
            <person name="Hug L.A."/>
            <person name="Sharon I."/>
            <person name="Castelle C.J."/>
            <person name="Probst A.J."/>
            <person name="Thomas B.C."/>
            <person name="Singh A."/>
            <person name="Wilkins M.J."/>
            <person name="Karaoz U."/>
            <person name="Brodie E.L."/>
            <person name="Williams K.H."/>
            <person name="Hubbard S.S."/>
            <person name="Banfield J.F."/>
        </authorList>
    </citation>
    <scope>NUCLEOTIDE SEQUENCE [LARGE SCALE GENOMIC DNA]</scope>
</reference>
<keyword evidence="2" id="KW-1133">Transmembrane helix</keyword>
<feature type="compositionally biased region" description="Low complexity" evidence="1">
    <location>
        <begin position="71"/>
        <end position="81"/>
    </location>
</feature>
<evidence type="ECO:0000256" key="1">
    <source>
        <dbReference type="SAM" id="MobiDB-lite"/>
    </source>
</evidence>
<feature type="region of interest" description="Disordered" evidence="1">
    <location>
        <begin position="56"/>
        <end position="90"/>
    </location>
</feature>
<evidence type="ECO:0008006" key="5">
    <source>
        <dbReference type="Google" id="ProtNLM"/>
    </source>
</evidence>
<dbReference type="AlphaFoldDB" id="A0A1G2L1N6"/>
<sequence length="140" mass="15357">MLYTLYSKVNRWAKTNQKDIFLAATIILMSVISFGLGRLSMLVPEKKPVSVVEIGQNAHSSRNDTDSLTPNTVVTNSSVSSGLTPPSASGQYVGSKNSTYYHLPWCPGALRIKDENKIWFETKEEAESRGYVPAGNCKGL</sequence>
<protein>
    <recommendedName>
        <fullName evidence="5">Ada DNA repair metal-binding domain-containing protein</fullName>
    </recommendedName>
</protein>
<dbReference type="SUPFAM" id="SSF57884">
    <property type="entry name" value="Ada DNA repair protein, N-terminal domain (N-Ada 10)"/>
    <property type="match status" value="1"/>
</dbReference>
<evidence type="ECO:0000313" key="4">
    <source>
        <dbReference type="Proteomes" id="UP000177982"/>
    </source>
</evidence>
<dbReference type="Proteomes" id="UP000177982">
    <property type="component" value="Unassembled WGS sequence"/>
</dbReference>
<name>A0A1G2L1N6_9BACT</name>
<dbReference type="Gene3D" id="3.40.10.10">
    <property type="entry name" value="DNA Methylphosphotriester Repair Domain"/>
    <property type="match status" value="1"/>
</dbReference>
<accession>A0A1G2L1N6</accession>
<evidence type="ECO:0000256" key="2">
    <source>
        <dbReference type="SAM" id="Phobius"/>
    </source>
</evidence>
<keyword evidence="2" id="KW-0812">Transmembrane</keyword>
<comment type="caution">
    <text evidence="3">The sequence shown here is derived from an EMBL/GenBank/DDBJ whole genome shotgun (WGS) entry which is preliminary data.</text>
</comment>
<keyword evidence="2" id="KW-0472">Membrane</keyword>
<organism evidence="3 4">
    <name type="scientific">Candidatus Sungbacteria bacterium RIFCSPLOWO2_01_FULL_47_10</name>
    <dbReference type="NCBI Taxonomy" id="1802276"/>
    <lineage>
        <taxon>Bacteria</taxon>
        <taxon>Candidatus Sungiibacteriota</taxon>
    </lineage>
</organism>
<proteinExistence type="predicted"/>
<dbReference type="EMBL" id="MHQO01000071">
    <property type="protein sequence ID" value="OHA04691.1"/>
    <property type="molecule type" value="Genomic_DNA"/>
</dbReference>
<evidence type="ECO:0000313" key="3">
    <source>
        <dbReference type="EMBL" id="OHA04691.1"/>
    </source>
</evidence>
<gene>
    <name evidence="3" type="ORF">A2934_01335</name>
</gene>
<feature type="transmembrane region" description="Helical" evidence="2">
    <location>
        <begin position="20"/>
        <end position="37"/>
    </location>
</feature>